<feature type="compositionally biased region" description="Basic and acidic residues" evidence="1">
    <location>
        <begin position="173"/>
        <end position="187"/>
    </location>
</feature>
<name>A0A6J4KUR5_9BACT</name>
<feature type="region of interest" description="Disordered" evidence="1">
    <location>
        <begin position="161"/>
        <end position="187"/>
    </location>
</feature>
<feature type="compositionally biased region" description="Basic and acidic residues" evidence="1">
    <location>
        <begin position="282"/>
        <end position="292"/>
    </location>
</feature>
<feature type="region of interest" description="Disordered" evidence="1">
    <location>
        <begin position="75"/>
        <end position="120"/>
    </location>
</feature>
<sequence>DLDGRALVQARHRLLARRGDLPGLRRRRHRRLRRADGPARLPEQPGRHLPLAAAVLPLAEPRQRLRRHRLLRGRPAPRHARRLRRLHPRGARAGHPRPGRPRGEPHLGPAPLVPGRARRPAVQVPELLRVGKRAPRELARGGGVPRRAGGRLVVRRAGRDVVHAPVLPPPARPEPRQPRGVRRDPEDRRVLAGARRLGVPRRRRPLPDRVRPRRGGGVRAAPRPARGGVVAARRRGAARRGERRGRADPALLRRRGRRVPPAVRLPRQPAPLPRARARRRHAACERAARAAA</sequence>
<dbReference type="GO" id="GO:0047471">
    <property type="term" value="F:maltose alpha-D-glucosyltransferase activity"/>
    <property type="evidence" value="ECO:0007669"/>
    <property type="project" value="UniProtKB-EC"/>
</dbReference>
<feature type="non-terminal residue" evidence="2">
    <location>
        <position position="292"/>
    </location>
</feature>
<dbReference type="EMBL" id="CADCTU010000403">
    <property type="protein sequence ID" value="CAA9315885.1"/>
    <property type="molecule type" value="Genomic_DNA"/>
</dbReference>
<keyword evidence="2" id="KW-0413">Isomerase</keyword>
<feature type="compositionally biased region" description="Basic residues" evidence="1">
    <location>
        <begin position="75"/>
        <end position="100"/>
    </location>
</feature>
<organism evidence="2">
    <name type="scientific">uncultured Gemmatimonadaceae bacterium</name>
    <dbReference type="NCBI Taxonomy" id="246130"/>
    <lineage>
        <taxon>Bacteria</taxon>
        <taxon>Pseudomonadati</taxon>
        <taxon>Gemmatimonadota</taxon>
        <taxon>Gemmatimonadia</taxon>
        <taxon>Gemmatimonadales</taxon>
        <taxon>Gemmatimonadaceae</taxon>
        <taxon>environmental samples</taxon>
    </lineage>
</organism>
<feature type="non-terminal residue" evidence="2">
    <location>
        <position position="1"/>
    </location>
</feature>
<evidence type="ECO:0000256" key="1">
    <source>
        <dbReference type="SAM" id="MobiDB-lite"/>
    </source>
</evidence>
<dbReference type="EC" id="5.4.99.16" evidence="2"/>
<feature type="compositionally biased region" description="Low complexity" evidence="1">
    <location>
        <begin position="219"/>
        <end position="231"/>
    </location>
</feature>
<evidence type="ECO:0000313" key="2">
    <source>
        <dbReference type="EMBL" id="CAA9315885.1"/>
    </source>
</evidence>
<feature type="compositionally biased region" description="Basic residues" evidence="1">
    <location>
        <begin position="232"/>
        <end position="243"/>
    </location>
</feature>
<accession>A0A6J4KUR5</accession>
<proteinExistence type="predicted"/>
<feature type="region of interest" description="Disordered" evidence="1">
    <location>
        <begin position="201"/>
        <end position="292"/>
    </location>
</feature>
<dbReference type="AlphaFoldDB" id="A0A6J4KUR5"/>
<gene>
    <name evidence="2" type="ORF">AVDCRST_MAG11-1764</name>
</gene>
<protein>
    <submittedName>
        <fullName evidence="2">GH13_16 / GH13_36 / GH13_31 / GH13 / GH13_ 17 / GH13_40 / GH13_29 / GH13_23 / GH13_30 / GH1 3_4 / GH13_35 / GH13_20 / GH13_2 / GH13_1 / GH13 _19 / GH13_26 / GH13_21 / GH13_34</fullName>
        <ecNumber evidence="2">5.4.99.16</ecNumber>
    </submittedName>
</protein>
<reference evidence="2" key="1">
    <citation type="submission" date="2020-02" db="EMBL/GenBank/DDBJ databases">
        <authorList>
            <person name="Meier V. D."/>
        </authorList>
    </citation>
    <scope>NUCLEOTIDE SEQUENCE</scope>
    <source>
        <strain evidence="2">AVDCRST_MAG11</strain>
    </source>
</reference>